<dbReference type="Pfam" id="PF13025">
    <property type="entry name" value="DUF3886"/>
    <property type="match status" value="1"/>
</dbReference>
<accession>A0A329MSM2</accession>
<comment type="caution">
    <text evidence="2">The sequence shown here is derived from an EMBL/GenBank/DDBJ whole genome shotgun (WGS) entry which is preliminary data.</text>
</comment>
<dbReference type="Proteomes" id="UP000250369">
    <property type="component" value="Unassembled WGS sequence"/>
</dbReference>
<feature type="compositionally biased region" description="Basic and acidic residues" evidence="1">
    <location>
        <begin position="71"/>
        <end position="105"/>
    </location>
</feature>
<evidence type="ECO:0000313" key="2">
    <source>
        <dbReference type="EMBL" id="RAV20957.1"/>
    </source>
</evidence>
<feature type="compositionally biased region" description="Basic and acidic residues" evidence="1">
    <location>
        <begin position="47"/>
        <end position="56"/>
    </location>
</feature>
<dbReference type="EMBL" id="QMFB01000006">
    <property type="protein sequence ID" value="RAV20957.1"/>
    <property type="molecule type" value="Genomic_DNA"/>
</dbReference>
<reference evidence="2 3" key="1">
    <citation type="journal article" date="2009" name="Int. J. Syst. Evol. Microbiol.">
        <title>Paenibacillus contaminans sp. nov., isolated from a contaminated laboratory plate.</title>
        <authorList>
            <person name="Chou J.H."/>
            <person name="Lee J.H."/>
            <person name="Lin M.C."/>
            <person name="Chang P.S."/>
            <person name="Arun A.B."/>
            <person name="Young C.C."/>
            <person name="Chen W.M."/>
        </authorList>
    </citation>
    <scope>NUCLEOTIDE SEQUENCE [LARGE SCALE GENOMIC DNA]</scope>
    <source>
        <strain evidence="2 3">CKOBP-6</strain>
    </source>
</reference>
<evidence type="ECO:0000313" key="3">
    <source>
        <dbReference type="Proteomes" id="UP000250369"/>
    </source>
</evidence>
<dbReference type="AlphaFoldDB" id="A0A329MSM2"/>
<evidence type="ECO:0000256" key="1">
    <source>
        <dbReference type="SAM" id="MobiDB-lite"/>
    </source>
</evidence>
<organism evidence="2 3">
    <name type="scientific">Paenibacillus contaminans</name>
    <dbReference type="NCBI Taxonomy" id="450362"/>
    <lineage>
        <taxon>Bacteria</taxon>
        <taxon>Bacillati</taxon>
        <taxon>Bacillota</taxon>
        <taxon>Bacilli</taxon>
        <taxon>Bacillales</taxon>
        <taxon>Paenibacillaceae</taxon>
        <taxon>Paenibacillus</taxon>
    </lineage>
</organism>
<feature type="region of interest" description="Disordered" evidence="1">
    <location>
        <begin position="71"/>
        <end position="115"/>
    </location>
</feature>
<name>A0A329MSM2_9BACL</name>
<dbReference type="OrthoDB" id="2679911at2"/>
<gene>
    <name evidence="2" type="ORF">DQG23_12775</name>
</gene>
<sequence>MPVETVDESASERWNRSPIPVILSRIYKEVIVLAKKQKHIPRQAQPAEDKPATLKDMLRPDVLEKLKAQADALKAEEHNRAEEKRKQAEDARKAEQKRLDNDFGHLLESSGMDWR</sequence>
<feature type="region of interest" description="Disordered" evidence="1">
    <location>
        <begin position="37"/>
        <end position="56"/>
    </location>
</feature>
<proteinExistence type="predicted"/>
<protein>
    <submittedName>
        <fullName evidence="2">DUF3886 domain-containing protein</fullName>
    </submittedName>
</protein>
<keyword evidence="3" id="KW-1185">Reference proteome</keyword>
<dbReference type="InterPro" id="IPR024980">
    <property type="entry name" value="DUF3886"/>
</dbReference>